<dbReference type="Proteomes" id="UP000218934">
    <property type="component" value="Unassembled WGS sequence"/>
</dbReference>
<reference evidence="1 2" key="1">
    <citation type="submission" date="2017-09" db="EMBL/GenBank/DDBJ databases">
        <title>The Catabolism of 3,6-Dichlorosalicylic acid is Initiated by the Cytochrome P450 Monooxygenase DsmABC in Rhizorhabdus dicambivorans Ndbn-20.</title>
        <authorList>
            <person name="Na L."/>
        </authorList>
    </citation>
    <scope>NUCLEOTIDE SEQUENCE [LARGE SCALE GENOMIC DNA]</scope>
    <source>
        <strain evidence="1 2">Ndbn-20m</strain>
    </source>
</reference>
<proteinExistence type="predicted"/>
<dbReference type="KEGG" id="rdi:CMV14_07150"/>
<accession>A0A2A4FWF0</accession>
<organism evidence="1 2">
    <name type="scientific">Rhizorhabdus dicambivorans</name>
    <dbReference type="NCBI Taxonomy" id="1850238"/>
    <lineage>
        <taxon>Bacteria</taxon>
        <taxon>Pseudomonadati</taxon>
        <taxon>Pseudomonadota</taxon>
        <taxon>Alphaproteobacteria</taxon>
        <taxon>Sphingomonadales</taxon>
        <taxon>Sphingomonadaceae</taxon>
        <taxon>Rhizorhabdus</taxon>
    </lineage>
</organism>
<gene>
    <name evidence="1" type="ORF">COO09_08930</name>
</gene>
<name>A0A2A4FWF0_9SPHN</name>
<keyword evidence="2" id="KW-1185">Reference proteome</keyword>
<protein>
    <submittedName>
        <fullName evidence="1">Uncharacterized protein</fullName>
    </submittedName>
</protein>
<dbReference type="EMBL" id="NWUF01000007">
    <property type="protein sequence ID" value="PCE42533.1"/>
    <property type="molecule type" value="Genomic_DNA"/>
</dbReference>
<evidence type="ECO:0000313" key="1">
    <source>
        <dbReference type="EMBL" id="PCE42533.1"/>
    </source>
</evidence>
<dbReference type="RefSeq" id="WP_066960560.1">
    <property type="nucleotide sequence ID" value="NZ_CP023449.1"/>
</dbReference>
<dbReference type="AlphaFoldDB" id="A0A2A4FWF0"/>
<comment type="caution">
    <text evidence="1">The sequence shown here is derived from an EMBL/GenBank/DDBJ whole genome shotgun (WGS) entry which is preliminary data.</text>
</comment>
<sequence length="142" mass="15290">MKKAERAAINAMLESLAPTGVYGLVRTRVDIEMFHPAGGLPIPMGSIESDGRLSIDALAAHVPSKFARIYALDLAALLGCRTTGWRDMVLVDVSGERPHVAPLLVDGGRAWAERLVIHGEWIRSYLQDEAAGRPADGFLLGS</sequence>
<evidence type="ECO:0000313" key="2">
    <source>
        <dbReference type="Proteomes" id="UP000218934"/>
    </source>
</evidence>